<reference evidence="4" key="1">
    <citation type="journal article" date="2015" name="PLoS Genet.">
        <title>Genome Sequence and Transcriptome Analyses of Chrysochromulina tobin: Metabolic Tools for Enhanced Algal Fitness in the Prominent Order Prymnesiales (Haptophyceae).</title>
        <authorList>
            <person name="Hovde B.T."/>
            <person name="Deodato C.R."/>
            <person name="Hunsperger H.M."/>
            <person name="Ryken S.A."/>
            <person name="Yost W."/>
            <person name="Jha R.K."/>
            <person name="Patterson J."/>
            <person name="Monnat R.J. Jr."/>
            <person name="Barlow S.B."/>
            <person name="Starkenburg S.R."/>
            <person name="Cattolico R.A."/>
        </authorList>
    </citation>
    <scope>NUCLEOTIDE SEQUENCE</scope>
    <source>
        <strain evidence="4">CCMP291</strain>
    </source>
</reference>
<name>A0A0M0JE67_9EUKA</name>
<gene>
    <name evidence="3" type="ORF">Ctob_002765</name>
</gene>
<sequence length="373" mass="41036">MVVAEDLQDAPDPGAVFDAILSSTSATDTRTISEIGDYLISQCTMKLALVPRVLRMIDANGDGIIDRGEFIKAHEAGIFVSKTVMILANVFAFELVMLSLLYSAPEPLPVDHVIGHPPVEAVPAAVINPAAIFFSACVVAAMCIPASVIFAGVFDPIIFLRVPKNRLWLTFCWPYWFVWMRLKGWLCPKRPKVTVSDAREAAAEQQVSSTIVESFVPDAPDDGAQLEVKGDPKPDSDSSELGFKIPEINGIMTNLGSLAVSNESINEGLLKASLTYSWGNKDWAAVKKILLSWTLSLSLFVIACFFFLLYGCQLFEPQEQQHQHQQQESDDGAGNPYELIYAWAISCFLRFLFLEPALILARKGLPMLFAWAG</sequence>
<feature type="transmembrane region" description="Helical" evidence="1">
    <location>
        <begin position="84"/>
        <end position="104"/>
    </location>
</feature>
<dbReference type="PROSITE" id="PS00018">
    <property type="entry name" value="EF_HAND_1"/>
    <property type="match status" value="1"/>
</dbReference>
<dbReference type="PROSITE" id="PS50222">
    <property type="entry name" value="EF_HAND_2"/>
    <property type="match status" value="1"/>
</dbReference>
<evidence type="ECO:0000256" key="1">
    <source>
        <dbReference type="SAM" id="Phobius"/>
    </source>
</evidence>
<evidence type="ECO:0000313" key="4">
    <source>
        <dbReference type="Proteomes" id="UP000037460"/>
    </source>
</evidence>
<evidence type="ECO:0000313" key="3">
    <source>
        <dbReference type="EMBL" id="KOO24508.1"/>
    </source>
</evidence>
<feature type="transmembrane region" description="Helical" evidence="1">
    <location>
        <begin position="124"/>
        <end position="154"/>
    </location>
</feature>
<feature type="domain" description="EF-hand" evidence="2">
    <location>
        <begin position="45"/>
        <end position="80"/>
    </location>
</feature>
<evidence type="ECO:0000259" key="2">
    <source>
        <dbReference type="PROSITE" id="PS50222"/>
    </source>
</evidence>
<keyword evidence="1" id="KW-1133">Transmembrane helix</keyword>
<dbReference type="Proteomes" id="UP000037460">
    <property type="component" value="Unassembled WGS sequence"/>
</dbReference>
<proteinExistence type="predicted"/>
<dbReference type="InterPro" id="IPR018247">
    <property type="entry name" value="EF_Hand_1_Ca_BS"/>
</dbReference>
<dbReference type="AlphaFoldDB" id="A0A0M0JE67"/>
<dbReference type="EMBL" id="JWZX01003086">
    <property type="protein sequence ID" value="KOO24508.1"/>
    <property type="molecule type" value="Genomic_DNA"/>
</dbReference>
<dbReference type="InterPro" id="IPR002048">
    <property type="entry name" value="EF_hand_dom"/>
</dbReference>
<comment type="caution">
    <text evidence="3">The sequence shown here is derived from an EMBL/GenBank/DDBJ whole genome shotgun (WGS) entry which is preliminary data.</text>
</comment>
<protein>
    <recommendedName>
        <fullName evidence="2">EF-hand domain-containing protein</fullName>
    </recommendedName>
</protein>
<keyword evidence="1" id="KW-0472">Membrane</keyword>
<accession>A0A0M0JE67</accession>
<keyword evidence="4" id="KW-1185">Reference proteome</keyword>
<feature type="transmembrane region" description="Helical" evidence="1">
    <location>
        <begin position="290"/>
        <end position="310"/>
    </location>
</feature>
<organism evidence="3 4">
    <name type="scientific">Chrysochromulina tobinii</name>
    <dbReference type="NCBI Taxonomy" id="1460289"/>
    <lineage>
        <taxon>Eukaryota</taxon>
        <taxon>Haptista</taxon>
        <taxon>Haptophyta</taxon>
        <taxon>Prymnesiophyceae</taxon>
        <taxon>Prymnesiales</taxon>
        <taxon>Chrysochromulinaceae</taxon>
        <taxon>Chrysochromulina</taxon>
    </lineage>
</organism>
<keyword evidence="1" id="KW-0812">Transmembrane</keyword>
<feature type="transmembrane region" description="Helical" evidence="1">
    <location>
        <begin position="340"/>
        <end position="361"/>
    </location>
</feature>
<dbReference type="GO" id="GO:0005509">
    <property type="term" value="F:calcium ion binding"/>
    <property type="evidence" value="ECO:0007669"/>
    <property type="project" value="InterPro"/>
</dbReference>